<dbReference type="GeneID" id="65099844"/>
<accession>A0A291B0S1</accession>
<evidence type="ECO:0000313" key="3">
    <source>
        <dbReference type="Proteomes" id="UP000297192"/>
    </source>
</evidence>
<organism evidence="2">
    <name type="scientific">Shrimp hemocyte iridescent virus</name>
    <dbReference type="NCBI Taxonomy" id="2039780"/>
    <lineage>
        <taxon>Viruses</taxon>
        <taxon>Varidnaviria</taxon>
        <taxon>Bamfordvirae</taxon>
        <taxon>Nucleocytoviricota</taxon>
        <taxon>Megaviricetes</taxon>
        <taxon>Pimascovirales</taxon>
        <taxon>Pimascovirales incertae sedis</taxon>
        <taxon>Iridoviridae</taxon>
        <taxon>Betairidovirinae</taxon>
        <taxon>Decapodiridovirus</taxon>
        <taxon>Decapodiridovirus litopenaeus1</taxon>
        <taxon>Decapod iridescent virus 1</taxon>
    </lineage>
</organism>
<dbReference type="Gene3D" id="3.90.79.10">
    <property type="entry name" value="Nucleoside Triphosphate Pyrophosphohydrolase"/>
    <property type="match status" value="1"/>
</dbReference>
<name>A0A291B0S1_9VIRU</name>
<dbReference type="InterPro" id="IPR015797">
    <property type="entry name" value="NUDIX_hydrolase-like_dom_sf"/>
</dbReference>
<dbReference type="PANTHER" id="PTHR23114:SF17">
    <property type="entry name" value="M7GPPPN-MRNA HYDROLASE"/>
    <property type="match status" value="1"/>
</dbReference>
<dbReference type="PROSITE" id="PS51462">
    <property type="entry name" value="NUDIX"/>
    <property type="match status" value="1"/>
</dbReference>
<evidence type="ECO:0000313" key="2">
    <source>
        <dbReference type="EMBL" id="ATE87081.1"/>
    </source>
</evidence>
<sequence length="160" mass="18481">MALCKCCTFYTWNYIKSNEWVGFSEERRMKAGGIILHNGKILIVQTREKKWGFPKGGIETSENVIKCAEREVLEETSLSLSFEDSNKIRISDVTFYVKYLNEDPPDLNLGMIKNPGNDCTGIGWIRLGCLKKMVEKSNSHSDPVLNRSIRMFMKKYAYFF</sequence>
<dbReference type="Pfam" id="PF00293">
    <property type="entry name" value="NUDIX"/>
    <property type="match status" value="1"/>
</dbReference>
<keyword evidence="3" id="KW-1185">Reference proteome</keyword>
<evidence type="ECO:0000259" key="1">
    <source>
        <dbReference type="PROSITE" id="PS51462"/>
    </source>
</evidence>
<gene>
    <name evidence="2" type="primary">72R</name>
</gene>
<dbReference type="Proteomes" id="UP000297192">
    <property type="component" value="Segment"/>
</dbReference>
<dbReference type="PANTHER" id="PTHR23114">
    <property type="entry name" value="M7GPPPN-MRNA HYDROLASE"/>
    <property type="match status" value="1"/>
</dbReference>
<dbReference type="InterPro" id="IPR000086">
    <property type="entry name" value="NUDIX_hydrolase_dom"/>
</dbReference>
<dbReference type="RefSeq" id="YP_010084824.1">
    <property type="nucleotide sequence ID" value="NC_055165.1"/>
</dbReference>
<reference evidence="2" key="1">
    <citation type="journal article" date="2017" name="Arch. Virol.">
        <title>Complete genome sequence of shrimp hemocyte iridescent virus (SHIV) isolated from white leg shrimp, Litopenaeus vannamei.</title>
        <authorList>
            <person name="Qiu L."/>
            <person name="Chen M.M."/>
            <person name="Wang R.Y."/>
            <person name="Wan X.Y."/>
            <person name="Li C."/>
            <person name="Zhang Q.L."/>
            <person name="Dong X."/>
            <person name="Yang B."/>
            <person name="Xiang J.H."/>
            <person name="Huang J."/>
        </authorList>
    </citation>
    <scope>NUCLEOTIDE SEQUENCE [LARGE SCALE GENOMIC DNA]</scope>
    <source>
        <strain evidence="2">20141215</strain>
    </source>
</reference>
<dbReference type="KEGG" id="vg:65099844"/>
<reference evidence="2" key="2">
    <citation type="journal article" date="2017" name="Sci. Rep.">
        <title>Characterization of a new member of Iridoviridae, Shrimp hemocyte iridescent virus (SHIV), found in white leg shrimp (Litopenaeus vannamei).</title>
        <authorList>
            <person name="Qiu L."/>
            <person name="Chen M.M."/>
            <person name="Wan X.Y."/>
            <person name="Li C."/>
            <person name="Zhang Q.L."/>
            <person name="Wang R.Y."/>
            <person name="Cheng D.Y."/>
            <person name="Dong X."/>
            <person name="Yang B."/>
            <person name="Wang X.H."/>
            <person name="Xiang J.H."/>
            <person name="Huang J."/>
        </authorList>
    </citation>
    <scope>NUCLEOTIDE SEQUENCE [LARGE SCALE GENOMIC DNA]</scope>
    <source>
        <strain evidence="2">20141215</strain>
    </source>
</reference>
<protein>
    <submittedName>
        <fullName evidence="2">NUDIX family protein</fullName>
    </submittedName>
</protein>
<proteinExistence type="predicted"/>
<feature type="domain" description="Nudix hydrolase" evidence="1">
    <location>
        <begin position="26"/>
        <end position="147"/>
    </location>
</feature>
<dbReference type="EMBL" id="MF599468">
    <property type="protein sequence ID" value="ATE87081.1"/>
    <property type="molecule type" value="Genomic_DNA"/>
</dbReference>
<dbReference type="SUPFAM" id="SSF55811">
    <property type="entry name" value="Nudix"/>
    <property type="match status" value="1"/>
</dbReference>